<sequence length="334" mass="36722">MDYFDFRYLTEAVQVMPGQPGLLQKILFRERISNPAKILQFDADRFKNKVVPYTSAVKGGTILENTRRSTSFLQFPKLRPKKQLDPEKILARPSGMAPYVAGGQSLEQAAQKNLAVELQDLRRRLDLTVEKACADVLQGALTIPELGLAYDFGMPAEHKVTLTGTAKWSDTGSDPNADLEAWTKKTKDATGYAPDVLILGTTACNAFLSHAKVKERLDLRRVEGGLLAPDFAADFKGYYGGLQVYTYGGSFFDATDTAREIWPANKVALFSSKARAVLEFGLIEDLDAGPGGVQAEFFSKMWTERDPSVLWLLGETDPLPVTYEPASIVTAVVA</sequence>
<accession>Q727I6</accession>
<evidence type="ECO:0000313" key="3">
    <source>
        <dbReference type="Proteomes" id="UP000002194"/>
    </source>
</evidence>
<dbReference type="KEGG" id="dvu:DVU_2869"/>
<name>Q727I6_NITV2</name>
<evidence type="ECO:0000313" key="2">
    <source>
        <dbReference type="EMBL" id="AAS97341.1"/>
    </source>
</evidence>
<dbReference type="Gene3D" id="3.15.30.10">
    <property type="entry name" value="putative capsid protein of prophage domain like"/>
    <property type="match status" value="1"/>
</dbReference>
<dbReference type="PATRIC" id="fig|882.5.peg.192"/>
<dbReference type="AlphaFoldDB" id="Q727I6"/>
<dbReference type="KEGG" id="dvu:DVU_0200"/>
<dbReference type="EnsemblBacteria" id="AAS97341">
    <property type="protein sequence ID" value="AAS97341"/>
    <property type="gene ID" value="DVU_2869"/>
</dbReference>
<keyword evidence="3" id="KW-1185">Reference proteome</keyword>
<dbReference type="eggNOG" id="ENOG502Z8WK">
    <property type="taxonomic scope" value="Bacteria"/>
</dbReference>
<dbReference type="EMBL" id="AE017285">
    <property type="protein sequence ID" value="AAS94684.1"/>
    <property type="molecule type" value="Genomic_DNA"/>
</dbReference>
<dbReference type="SMR" id="Q727I6"/>
<proteinExistence type="predicted"/>
<dbReference type="Proteomes" id="UP000002194">
    <property type="component" value="Chromosome"/>
</dbReference>
<dbReference type="HOGENOM" id="CLU_813118_0_0_7"/>
<dbReference type="InterPro" id="IPR005564">
    <property type="entry name" value="Major_capsid_GpE"/>
</dbReference>
<reference evidence="2 3" key="1">
    <citation type="journal article" date="2004" name="Nat. Biotechnol.">
        <title>The genome sequence of the anaerobic, sulfate-reducing bacterium Desulfovibrio vulgaris Hildenborough.</title>
        <authorList>
            <person name="Heidelberg J.F."/>
            <person name="Seshadri R."/>
            <person name="Haveman S.A."/>
            <person name="Hemme C.L."/>
            <person name="Paulsen I.T."/>
            <person name="Kolonay J.F."/>
            <person name="Eisen J.A."/>
            <person name="Ward N."/>
            <person name="Methe B."/>
            <person name="Brinkac L.M."/>
            <person name="Daugherty S.C."/>
            <person name="Deboy R.T."/>
            <person name="Dodson R.J."/>
            <person name="Durkin A.S."/>
            <person name="Madupu R."/>
            <person name="Nelson W.C."/>
            <person name="Sullivan S.A."/>
            <person name="Fouts D."/>
            <person name="Haft D.H."/>
            <person name="Selengut J."/>
            <person name="Peterson J.D."/>
            <person name="Davidsen T.M."/>
            <person name="Zafar N."/>
            <person name="Zhou L."/>
            <person name="Radune D."/>
            <person name="Dimitrov G."/>
            <person name="Hance M."/>
            <person name="Tran K."/>
            <person name="Khouri H."/>
            <person name="Gill J."/>
            <person name="Utterback T.R."/>
            <person name="Feldblyum T.V."/>
            <person name="Wall J.D."/>
            <person name="Voordouw G."/>
            <person name="Fraser C.M."/>
        </authorList>
    </citation>
    <scope>NUCLEOTIDE SEQUENCE [LARGE SCALE GENOMIC DNA]</scope>
    <source>
        <strain evidence="3">ATCC 29579 / DSM 644 / NCIMB 8303 / VKM B-1760 / Hildenborough</strain>
        <strain evidence="2">Hildenborough</strain>
    </source>
</reference>
<dbReference type="PaxDb" id="882-DVU_0200"/>
<dbReference type="OrthoDB" id="5449178at2"/>
<dbReference type="STRING" id="882.DVU_0200"/>
<evidence type="ECO:0000313" key="1">
    <source>
        <dbReference type="EMBL" id="AAS94684.1"/>
    </source>
</evidence>
<dbReference type="EMBL" id="AE017285">
    <property type="protein sequence ID" value="AAS97341.1"/>
    <property type="molecule type" value="Genomic_DNA"/>
</dbReference>
<dbReference type="RefSeq" id="WP_010937510.1">
    <property type="nucleotide sequence ID" value="NC_002937.3"/>
</dbReference>
<dbReference type="Gene3D" id="3.30.1930.10">
    <property type="entry name" value="capsid protein of prophage domain"/>
    <property type="match status" value="1"/>
</dbReference>
<dbReference type="Pfam" id="PF03864">
    <property type="entry name" value="Phage_cap_E"/>
    <property type="match status" value="1"/>
</dbReference>
<gene>
    <name evidence="1" type="ordered locus">DVU_0200</name>
    <name evidence="2" type="ordered locus">DVU_2869</name>
</gene>
<organism evidence="2 3">
    <name type="scientific">Nitratidesulfovibrio vulgaris (strain ATCC 29579 / DSM 644 / CCUG 34227 / NCIMB 8303 / VKM B-1760 / Hildenborough)</name>
    <name type="common">Desulfovibrio vulgaris</name>
    <dbReference type="NCBI Taxonomy" id="882"/>
    <lineage>
        <taxon>Bacteria</taxon>
        <taxon>Pseudomonadati</taxon>
        <taxon>Thermodesulfobacteriota</taxon>
        <taxon>Desulfovibrionia</taxon>
        <taxon>Desulfovibrionales</taxon>
        <taxon>Desulfovibrionaceae</taxon>
        <taxon>Nitratidesulfovibrio</taxon>
    </lineage>
</organism>
<dbReference type="EnsemblBacteria" id="AAS94684">
    <property type="protein sequence ID" value="AAS94684"/>
    <property type="gene ID" value="DVU_0200"/>
</dbReference>
<protein>
    <submittedName>
        <fullName evidence="2">Major head protein</fullName>
    </submittedName>
</protein>